<evidence type="ECO:0000313" key="10">
    <source>
        <dbReference type="EMBL" id="JAC45376.1"/>
    </source>
</evidence>
<feature type="region of interest" description="Disordered" evidence="6">
    <location>
        <begin position="198"/>
        <end position="220"/>
    </location>
</feature>
<feature type="compositionally biased region" description="Low complexity" evidence="6">
    <location>
        <begin position="198"/>
        <end position="215"/>
    </location>
</feature>
<evidence type="ECO:0000256" key="3">
    <source>
        <dbReference type="ARBA" id="ARBA00022912"/>
    </source>
</evidence>
<dbReference type="GO" id="GO:0008330">
    <property type="term" value="F:protein tyrosine/threonine phosphatase activity"/>
    <property type="evidence" value="ECO:0007669"/>
    <property type="project" value="TreeGrafter"/>
</dbReference>
<protein>
    <recommendedName>
        <fullName evidence="4">Dual specificity protein phosphatase</fullName>
        <ecNumber evidence="4">3.1.3.16</ecNumber>
        <ecNumber evidence="4">3.1.3.48</ecNumber>
    </recommendedName>
</protein>
<feature type="active site" description="Phosphocysteine intermediate" evidence="5">
    <location>
        <position position="312"/>
    </location>
</feature>
<dbReference type="EC" id="3.1.3.16" evidence="4"/>
<dbReference type="SUPFAM" id="SSF52799">
    <property type="entry name" value="(Phosphotyrosine protein) phosphatases II"/>
    <property type="match status" value="1"/>
</dbReference>
<dbReference type="Gene3D" id="3.90.190.10">
    <property type="entry name" value="Protein tyrosine phosphatase superfamily"/>
    <property type="match status" value="1"/>
</dbReference>
<dbReference type="AlphaFoldDB" id="A0A034VQ01"/>
<comment type="similarity">
    <text evidence="1 4">Belongs to the protein-tyrosine phosphatase family. Non-receptor class dual specificity subfamily.</text>
</comment>
<dbReference type="InterPro" id="IPR000340">
    <property type="entry name" value="Dual-sp_phosphatase_cat-dom"/>
</dbReference>
<dbReference type="InterPro" id="IPR000387">
    <property type="entry name" value="Tyr_Pase_dom"/>
</dbReference>
<dbReference type="InterPro" id="IPR029021">
    <property type="entry name" value="Prot-tyrosine_phosphatase-like"/>
</dbReference>
<comment type="catalytic activity">
    <reaction evidence="4">
        <text>O-phospho-L-threonyl-[protein] + H2O = L-threonyl-[protein] + phosphate</text>
        <dbReference type="Rhea" id="RHEA:47004"/>
        <dbReference type="Rhea" id="RHEA-COMP:11060"/>
        <dbReference type="Rhea" id="RHEA-COMP:11605"/>
        <dbReference type="ChEBI" id="CHEBI:15377"/>
        <dbReference type="ChEBI" id="CHEBI:30013"/>
        <dbReference type="ChEBI" id="CHEBI:43474"/>
        <dbReference type="ChEBI" id="CHEBI:61977"/>
        <dbReference type="EC" id="3.1.3.16"/>
    </reaction>
</comment>
<accession>A0A034VQ01</accession>
<dbReference type="PROSITE" id="PS50206">
    <property type="entry name" value="RHODANESE_3"/>
    <property type="match status" value="1"/>
</dbReference>
<comment type="catalytic activity">
    <reaction evidence="4">
        <text>O-phospho-L-tyrosyl-[protein] + H2O = L-tyrosyl-[protein] + phosphate</text>
        <dbReference type="Rhea" id="RHEA:10684"/>
        <dbReference type="Rhea" id="RHEA-COMP:10136"/>
        <dbReference type="Rhea" id="RHEA-COMP:20101"/>
        <dbReference type="ChEBI" id="CHEBI:15377"/>
        <dbReference type="ChEBI" id="CHEBI:43474"/>
        <dbReference type="ChEBI" id="CHEBI:46858"/>
        <dbReference type="ChEBI" id="CHEBI:61978"/>
        <dbReference type="EC" id="3.1.3.48"/>
    </reaction>
</comment>
<dbReference type="InterPro" id="IPR036873">
    <property type="entry name" value="Rhodanese-like_dom_sf"/>
</dbReference>
<proteinExistence type="inferred from homology"/>
<dbReference type="PANTHER" id="PTHR10159:SF519">
    <property type="entry name" value="DUAL SPECIFICITY PROTEIN PHOSPHATASE MPK3"/>
    <property type="match status" value="1"/>
</dbReference>
<reference evidence="10" key="1">
    <citation type="journal article" date="2014" name="BMC Genomics">
        <title>Characterizing the developmental transcriptome of the oriental fruit fly, Bactrocera dorsalis (Diptera: Tephritidae) through comparative genomic analysis with Drosophila melanogaster utilizing modENCODE datasets.</title>
        <authorList>
            <person name="Geib S.M."/>
            <person name="Calla B."/>
            <person name="Hall B."/>
            <person name="Hou S."/>
            <person name="Manoukis N.C."/>
        </authorList>
    </citation>
    <scope>NUCLEOTIDE SEQUENCE</scope>
    <source>
        <strain evidence="10">Punador</strain>
    </source>
</reference>
<evidence type="ECO:0000256" key="2">
    <source>
        <dbReference type="ARBA" id="ARBA00022801"/>
    </source>
</evidence>
<evidence type="ECO:0000259" key="9">
    <source>
        <dbReference type="PROSITE" id="PS50206"/>
    </source>
</evidence>
<dbReference type="FunFam" id="3.40.250.10:FF:000054">
    <property type="entry name" value="Dual specificity phosphatase 9"/>
    <property type="match status" value="1"/>
</dbReference>
<gene>
    <name evidence="10" type="primary">DUSK3</name>
</gene>
<organism evidence="10">
    <name type="scientific">Bactrocera dorsalis</name>
    <name type="common">Oriental fruit fly</name>
    <name type="synonym">Dacus dorsalis</name>
    <dbReference type="NCBI Taxonomy" id="27457"/>
    <lineage>
        <taxon>Eukaryota</taxon>
        <taxon>Metazoa</taxon>
        <taxon>Ecdysozoa</taxon>
        <taxon>Arthropoda</taxon>
        <taxon>Hexapoda</taxon>
        <taxon>Insecta</taxon>
        <taxon>Pterygota</taxon>
        <taxon>Neoptera</taxon>
        <taxon>Endopterygota</taxon>
        <taxon>Diptera</taxon>
        <taxon>Brachycera</taxon>
        <taxon>Muscomorpha</taxon>
        <taxon>Tephritoidea</taxon>
        <taxon>Tephritidae</taxon>
        <taxon>Bactrocera</taxon>
        <taxon>Bactrocera</taxon>
    </lineage>
</organism>
<dbReference type="GO" id="GO:0033550">
    <property type="term" value="F:MAP kinase tyrosine phosphatase activity"/>
    <property type="evidence" value="ECO:0007669"/>
    <property type="project" value="TreeGrafter"/>
</dbReference>
<dbReference type="GO" id="GO:0005829">
    <property type="term" value="C:cytosol"/>
    <property type="evidence" value="ECO:0007669"/>
    <property type="project" value="TreeGrafter"/>
</dbReference>
<dbReference type="Pfam" id="PF00581">
    <property type="entry name" value="Rhodanese"/>
    <property type="match status" value="1"/>
</dbReference>
<dbReference type="PANTHER" id="PTHR10159">
    <property type="entry name" value="DUAL SPECIFICITY PROTEIN PHOSPHATASE"/>
    <property type="match status" value="1"/>
</dbReference>
<dbReference type="PIRSF" id="PIRSF000939">
    <property type="entry name" value="MAPK_Ptase"/>
    <property type="match status" value="1"/>
</dbReference>
<dbReference type="InterPro" id="IPR020422">
    <property type="entry name" value="TYR_PHOSPHATASE_DUAL_dom"/>
</dbReference>
<dbReference type="InterPro" id="IPR008343">
    <property type="entry name" value="MKP"/>
</dbReference>
<sequence length="470" mass="51140">MPETHYDCITKDCLQAELRAVSASSHHSHTHHPHITSLLGQKLILLDCRSSHEFSESHIRSAVNFFIPSIMLRRLANGKIDLLSTIKSTDLKERIQNGYKVSLFILYNDAGMQEQHPAATSSGAGVGEVVAADALNILYRRLKQDGCRVVVLQDGFSSFRQAFPEWCEDDSAQSKEMESSHSTQADQLMGLRSLRISTPHSDSTCSSSTESSDCESTTHHNINEAPVEIIPGLFLGNESHSCDSRALQKYNIKYVLNVTPDLPNVFESSGDIQYLQIPITDHYSQDLAMHFPAAIRFIEEARSNNAAVLVHCLAGVSRSVTVTLAYLMKTRTLSLNDAFTLVRDRKPDVAPNFHFMEQLHSFERKLRPAGDGSGGNGDNECTAMDESGGGSSGVSVPSCTAQASLGSTLMAGRCAGDMGSKFTCNCIATDCKCMQTGGYMAQLAKAATGVSPDSGIEFDRWTPTSDTGLK</sequence>
<dbReference type="Pfam" id="PF00782">
    <property type="entry name" value="DSPc"/>
    <property type="match status" value="1"/>
</dbReference>
<name>A0A034VQ01_BACDO</name>
<evidence type="ECO:0000256" key="6">
    <source>
        <dbReference type="SAM" id="MobiDB-lite"/>
    </source>
</evidence>
<evidence type="ECO:0000259" key="7">
    <source>
        <dbReference type="PROSITE" id="PS50054"/>
    </source>
</evidence>
<dbReference type="PROSITE" id="PS50056">
    <property type="entry name" value="TYR_PHOSPHATASE_2"/>
    <property type="match status" value="1"/>
</dbReference>
<dbReference type="PRINTS" id="PR01764">
    <property type="entry name" value="MAPKPHPHTASE"/>
</dbReference>
<dbReference type="KEGG" id="bdr:105223452"/>
<dbReference type="SMART" id="SM00450">
    <property type="entry name" value="RHOD"/>
    <property type="match status" value="1"/>
</dbReference>
<dbReference type="SMART" id="SM00195">
    <property type="entry name" value="DSPc"/>
    <property type="match status" value="1"/>
</dbReference>
<evidence type="ECO:0000256" key="4">
    <source>
        <dbReference type="PIRNR" id="PIRNR000939"/>
    </source>
</evidence>
<keyword evidence="3 4" id="KW-0904">Protein phosphatase</keyword>
<feature type="domain" description="Tyrosine specific protein phosphatases" evidence="8">
    <location>
        <begin position="289"/>
        <end position="349"/>
    </location>
</feature>
<dbReference type="OrthoDB" id="165342at2759"/>
<dbReference type="EMBL" id="GAKP01013576">
    <property type="protein sequence ID" value="JAC45376.1"/>
    <property type="molecule type" value="Transcribed_RNA"/>
</dbReference>
<keyword evidence="2 4" id="KW-0378">Hydrolase</keyword>
<feature type="domain" description="Rhodanese" evidence="9">
    <location>
        <begin position="39"/>
        <end position="168"/>
    </location>
</feature>
<dbReference type="PROSITE" id="PS50054">
    <property type="entry name" value="TYR_PHOSPHATASE_DUAL"/>
    <property type="match status" value="1"/>
</dbReference>
<evidence type="ECO:0000256" key="1">
    <source>
        <dbReference type="ARBA" id="ARBA00008601"/>
    </source>
</evidence>
<dbReference type="EC" id="3.1.3.48" evidence="4"/>
<feature type="domain" description="Tyrosine-protein phosphatase" evidence="7">
    <location>
        <begin position="225"/>
        <end position="368"/>
    </location>
</feature>
<dbReference type="CDD" id="cd14566">
    <property type="entry name" value="DSP_MKP_classII"/>
    <property type="match status" value="1"/>
</dbReference>
<evidence type="ECO:0000259" key="8">
    <source>
        <dbReference type="PROSITE" id="PS50056"/>
    </source>
</evidence>
<evidence type="ECO:0000256" key="5">
    <source>
        <dbReference type="PIRSR" id="PIRSR000939-1"/>
    </source>
</evidence>
<dbReference type="GO" id="GO:0004722">
    <property type="term" value="F:protein serine/threonine phosphatase activity"/>
    <property type="evidence" value="ECO:0007669"/>
    <property type="project" value="UniProtKB-EC"/>
</dbReference>
<dbReference type="InterPro" id="IPR001763">
    <property type="entry name" value="Rhodanese-like_dom"/>
</dbReference>
<dbReference type="GO" id="GO:0043409">
    <property type="term" value="P:negative regulation of MAPK cascade"/>
    <property type="evidence" value="ECO:0007669"/>
    <property type="project" value="TreeGrafter"/>
</dbReference>
<feature type="region of interest" description="Disordered" evidence="6">
    <location>
        <begin position="366"/>
        <end position="394"/>
    </location>
</feature>
<dbReference type="CDD" id="cd01446">
    <property type="entry name" value="DSP_MapKP"/>
    <property type="match status" value="1"/>
</dbReference>
<dbReference type="GO" id="GO:0017017">
    <property type="term" value="F:MAP kinase tyrosine/serine/threonine phosphatase activity"/>
    <property type="evidence" value="ECO:0007669"/>
    <property type="project" value="InterPro"/>
</dbReference>
<dbReference type="Gene3D" id="3.40.250.10">
    <property type="entry name" value="Rhodanese-like domain"/>
    <property type="match status" value="1"/>
</dbReference>
<dbReference type="SUPFAM" id="SSF52821">
    <property type="entry name" value="Rhodanese/Cell cycle control phosphatase"/>
    <property type="match status" value="1"/>
</dbReference>